<dbReference type="Gene3D" id="2.40.50.100">
    <property type="match status" value="1"/>
</dbReference>
<dbReference type="Pfam" id="PF25954">
    <property type="entry name" value="Beta-barrel_RND_2"/>
    <property type="match status" value="1"/>
</dbReference>
<dbReference type="SUPFAM" id="SSF111369">
    <property type="entry name" value="HlyD-like secretion proteins"/>
    <property type="match status" value="1"/>
</dbReference>
<name>A0A3B1AV42_9ZZZZ</name>
<dbReference type="EMBL" id="UOFX01000057">
    <property type="protein sequence ID" value="VAX09916.1"/>
    <property type="molecule type" value="Genomic_DNA"/>
</dbReference>
<dbReference type="AlphaFoldDB" id="A0A3B1AV42"/>
<gene>
    <name evidence="2" type="ORF">MNBD_GAMMA26-1454</name>
</gene>
<reference evidence="2" key="1">
    <citation type="submission" date="2018-06" db="EMBL/GenBank/DDBJ databases">
        <authorList>
            <person name="Zhirakovskaya E."/>
        </authorList>
    </citation>
    <scope>NUCLEOTIDE SEQUENCE</scope>
</reference>
<organism evidence="2">
    <name type="scientific">hydrothermal vent metagenome</name>
    <dbReference type="NCBI Taxonomy" id="652676"/>
    <lineage>
        <taxon>unclassified sequences</taxon>
        <taxon>metagenomes</taxon>
        <taxon>ecological metagenomes</taxon>
    </lineage>
</organism>
<dbReference type="InterPro" id="IPR058792">
    <property type="entry name" value="Beta-barrel_RND_2"/>
</dbReference>
<evidence type="ECO:0000259" key="1">
    <source>
        <dbReference type="Pfam" id="PF25954"/>
    </source>
</evidence>
<dbReference type="GO" id="GO:0030313">
    <property type="term" value="C:cell envelope"/>
    <property type="evidence" value="ECO:0007669"/>
    <property type="project" value="UniProtKB-SubCell"/>
</dbReference>
<protein>
    <recommendedName>
        <fullName evidence="1">CusB-like beta-barrel domain-containing protein</fullName>
    </recommendedName>
</protein>
<feature type="domain" description="CusB-like beta-barrel" evidence="1">
    <location>
        <begin position="493"/>
        <end position="567"/>
    </location>
</feature>
<evidence type="ECO:0000313" key="2">
    <source>
        <dbReference type="EMBL" id="VAX09916.1"/>
    </source>
</evidence>
<dbReference type="Gene3D" id="2.40.30.170">
    <property type="match status" value="1"/>
</dbReference>
<dbReference type="SUPFAM" id="SSF55781">
    <property type="entry name" value="GAF domain-like"/>
    <property type="match status" value="1"/>
</dbReference>
<accession>A0A3B1AV42</accession>
<proteinExistence type="predicted"/>
<sequence>MDLAALHLEMRRIFDTGATGNEALLKLIQFLVNLTNATSSAYFHYHSDGTLTAGPRAISKQASAWSTELLDELQAAAEKSCETNRLYTGHSGIYDAIAILAAPIGGKQQPQGAMSLALVIGSERLETFATILQLVAGLLLTIEISDTPNDIPQSSRDNAAIRLLAGNLACQDLRTAALHTAEEFASQPDISQAIIGMRMGTKKRCRLQALSGVAEFDPRSELSRRLEAAMDECLSRDDMLQCSADKGDALPILSPLLKLLHTSAILLLPLRAANGKVTGVIILCRPHTTIPADTEYLETFTKYAGAALSTIQAGDPGKLRGTKPHTWGRWLILTLLLSLTAVLWMPVDHTINAATTIQPIKHRFVSAPFAGVLESSNVRPGDLVSAGDPLARMDGREIDWKLNTLLAEQQKAVKKRDVSIATRDTPSAQMAKLEIARLDAQKELLTHRKQNLIITSPIDGLVITGDLRREEGSPLKIGQRLFEIAPLDTMLAEVAVPAADVAYFQNNMPAEIHLESFPSRTWQQPVVDLHPRSVVLDGKNVFIAEVKLDNPDGLLRPGMSGRAQLIGEPQYLWWVLFHRPWERLVTWIFW</sequence>